<keyword evidence="1" id="KW-0472">Membrane</keyword>
<name>A0ABP8Q1Q8_9GAMM</name>
<gene>
    <name evidence="2" type="ORF">GCM10023095_09020</name>
</gene>
<evidence type="ECO:0000313" key="2">
    <source>
        <dbReference type="EMBL" id="GAA4495562.1"/>
    </source>
</evidence>
<keyword evidence="3" id="KW-1185">Reference proteome</keyword>
<evidence type="ECO:0008006" key="4">
    <source>
        <dbReference type="Google" id="ProtNLM"/>
    </source>
</evidence>
<evidence type="ECO:0000256" key="1">
    <source>
        <dbReference type="SAM" id="Phobius"/>
    </source>
</evidence>
<comment type="caution">
    <text evidence="2">The sequence shown here is derived from an EMBL/GenBank/DDBJ whole genome shotgun (WGS) entry which is preliminary data.</text>
</comment>
<evidence type="ECO:0000313" key="3">
    <source>
        <dbReference type="Proteomes" id="UP001501321"/>
    </source>
</evidence>
<sequence length="153" mass="17800">MGFPLQQLRDIHEAPLPDGAMPSGEFWLLLASLTLCGLLLLWLAVRLYRQRAWWRHYLIWRQLQRTDNLTALAINQFLKSLLLCYRPREEIAALTGPAWLLYLDQLGHTRFNQFAAQWEAWLYGGHPLTPPARGALLTQCHLLLFALRRQIPC</sequence>
<dbReference type="InterPro" id="IPR025489">
    <property type="entry name" value="DUF4381"/>
</dbReference>
<feature type="transmembrane region" description="Helical" evidence="1">
    <location>
        <begin position="26"/>
        <end position="45"/>
    </location>
</feature>
<organism evidence="2 3">
    <name type="scientific">Pseudaeromonas paramecii</name>
    <dbReference type="NCBI Taxonomy" id="2138166"/>
    <lineage>
        <taxon>Bacteria</taxon>
        <taxon>Pseudomonadati</taxon>
        <taxon>Pseudomonadota</taxon>
        <taxon>Gammaproteobacteria</taxon>
        <taxon>Aeromonadales</taxon>
        <taxon>Aeromonadaceae</taxon>
        <taxon>Pseudaeromonas</taxon>
    </lineage>
</organism>
<dbReference type="EMBL" id="BAABFC010000006">
    <property type="protein sequence ID" value="GAA4495562.1"/>
    <property type="molecule type" value="Genomic_DNA"/>
</dbReference>
<keyword evidence="1" id="KW-0812">Transmembrane</keyword>
<proteinExistence type="predicted"/>
<keyword evidence="1" id="KW-1133">Transmembrane helix</keyword>
<protein>
    <recommendedName>
        <fullName evidence="4">DUF4381 domain-containing protein</fullName>
    </recommendedName>
</protein>
<dbReference type="Proteomes" id="UP001501321">
    <property type="component" value="Unassembled WGS sequence"/>
</dbReference>
<dbReference type="Pfam" id="PF14316">
    <property type="entry name" value="DUF4381"/>
    <property type="match status" value="1"/>
</dbReference>
<reference evidence="3" key="1">
    <citation type="journal article" date="2019" name="Int. J. Syst. Evol. Microbiol.">
        <title>The Global Catalogue of Microorganisms (GCM) 10K type strain sequencing project: providing services to taxonomists for standard genome sequencing and annotation.</title>
        <authorList>
            <consortium name="The Broad Institute Genomics Platform"/>
            <consortium name="The Broad Institute Genome Sequencing Center for Infectious Disease"/>
            <person name="Wu L."/>
            <person name="Ma J."/>
        </authorList>
    </citation>
    <scope>NUCLEOTIDE SEQUENCE [LARGE SCALE GENOMIC DNA]</scope>
    <source>
        <strain evidence="3">JCM 32226</strain>
    </source>
</reference>
<accession>A0ABP8Q1Q8</accession>